<dbReference type="SUPFAM" id="SSF50677">
    <property type="entry name" value="ValRS/IleRS/LeuRS editing domain"/>
    <property type="match status" value="1"/>
</dbReference>
<keyword evidence="5" id="KW-0963">Cytoplasm</keyword>
<sequence>MTKKYLNTQNEISAFWNTQKIFKKSIDNRKGQESFVFYDGPPTANGLPHAGHVLGRVIKDLVARLKTMQGFYVERKAGWDTHGLPVELEVEKKIGIKGKQDIEKYGIENFINECKKSVFNYEKEWRDFSKDLGYWVDMDSPYITLENNYIESVWNILSTFHKKGLLYKGHKVTPYCTHDQTALSSHEVAQGYKNVKDLSAVVKFQLTNSKDTYFLSWTTTPWTLPANVALAINKDLNYSKIRVENEYYILATDLINSIITEKYEIIDTFSGSNLINLKYIPPFES</sequence>
<evidence type="ECO:0000256" key="13">
    <source>
        <dbReference type="ARBA" id="ARBA00025217"/>
    </source>
</evidence>
<protein>
    <recommendedName>
        <fullName evidence="4">isoleucine--tRNA ligase</fullName>
        <ecNumber evidence="4">6.1.1.5</ecNumber>
    </recommendedName>
</protein>
<keyword evidence="7" id="KW-0479">Metal-binding</keyword>
<dbReference type="InterPro" id="IPR009008">
    <property type="entry name" value="Val/Leu/Ile-tRNA-synth_edit"/>
</dbReference>
<evidence type="ECO:0000256" key="8">
    <source>
        <dbReference type="ARBA" id="ARBA00022741"/>
    </source>
</evidence>
<dbReference type="GO" id="GO:0006428">
    <property type="term" value="P:isoleucyl-tRNA aminoacylation"/>
    <property type="evidence" value="ECO:0007669"/>
    <property type="project" value="InterPro"/>
</dbReference>
<proteinExistence type="predicted"/>
<keyword evidence="10" id="KW-0067">ATP-binding</keyword>
<keyword evidence="9" id="KW-0862">Zinc</keyword>
<dbReference type="InterPro" id="IPR001412">
    <property type="entry name" value="aa-tRNA-synth_I_CS"/>
</dbReference>
<evidence type="ECO:0000259" key="15">
    <source>
        <dbReference type="Pfam" id="PF00133"/>
    </source>
</evidence>
<dbReference type="GO" id="GO:0002161">
    <property type="term" value="F:aminoacyl-tRNA deacylase activity"/>
    <property type="evidence" value="ECO:0007669"/>
    <property type="project" value="InterPro"/>
</dbReference>
<comment type="catalytic activity">
    <reaction evidence="14">
        <text>tRNA(Ile) + L-isoleucine + ATP = L-isoleucyl-tRNA(Ile) + AMP + diphosphate</text>
        <dbReference type="Rhea" id="RHEA:11060"/>
        <dbReference type="Rhea" id="RHEA-COMP:9666"/>
        <dbReference type="Rhea" id="RHEA-COMP:9695"/>
        <dbReference type="ChEBI" id="CHEBI:30616"/>
        <dbReference type="ChEBI" id="CHEBI:33019"/>
        <dbReference type="ChEBI" id="CHEBI:58045"/>
        <dbReference type="ChEBI" id="CHEBI:78442"/>
        <dbReference type="ChEBI" id="CHEBI:78528"/>
        <dbReference type="ChEBI" id="CHEBI:456215"/>
        <dbReference type="EC" id="6.1.1.5"/>
    </reaction>
</comment>
<accession>W1YCN8</accession>
<dbReference type="GO" id="GO:0005524">
    <property type="term" value="F:ATP binding"/>
    <property type="evidence" value="ECO:0007669"/>
    <property type="project" value="UniProtKB-KW"/>
</dbReference>
<evidence type="ECO:0000256" key="2">
    <source>
        <dbReference type="ARBA" id="ARBA00004496"/>
    </source>
</evidence>
<dbReference type="InterPro" id="IPR002301">
    <property type="entry name" value="Ile-tRNA-ligase"/>
</dbReference>
<dbReference type="GO" id="GO:0005737">
    <property type="term" value="C:cytoplasm"/>
    <property type="evidence" value="ECO:0007669"/>
    <property type="project" value="UniProtKB-SubCell"/>
</dbReference>
<dbReference type="PROSITE" id="PS00178">
    <property type="entry name" value="AA_TRNA_LIGASE_I"/>
    <property type="match status" value="1"/>
</dbReference>
<comment type="subunit">
    <text evidence="3">Monomer.</text>
</comment>
<comment type="subcellular location">
    <subcellularLocation>
        <location evidence="2">Cytoplasm</location>
    </subcellularLocation>
</comment>
<name>W1YCN8_9ZZZZ</name>
<evidence type="ECO:0000256" key="7">
    <source>
        <dbReference type="ARBA" id="ARBA00022723"/>
    </source>
</evidence>
<evidence type="ECO:0000256" key="5">
    <source>
        <dbReference type="ARBA" id="ARBA00022490"/>
    </source>
</evidence>
<dbReference type="InterPro" id="IPR002300">
    <property type="entry name" value="aa-tRNA-synth_Ia"/>
</dbReference>
<dbReference type="Gene3D" id="3.40.50.620">
    <property type="entry name" value="HUPs"/>
    <property type="match status" value="1"/>
</dbReference>
<keyword evidence="8" id="KW-0547">Nucleotide-binding</keyword>
<feature type="non-terminal residue" evidence="16">
    <location>
        <position position="285"/>
    </location>
</feature>
<dbReference type="PRINTS" id="PR00984">
    <property type="entry name" value="TRNASYNTHILE"/>
</dbReference>
<comment type="caution">
    <text evidence="16">The sequence shown here is derived from an EMBL/GenBank/DDBJ whole genome shotgun (WGS) entry which is preliminary data.</text>
</comment>
<dbReference type="InterPro" id="IPR023586">
    <property type="entry name" value="Ile-tRNA-ligase_type2"/>
</dbReference>
<keyword evidence="11" id="KW-0648">Protein biosynthesis</keyword>
<evidence type="ECO:0000256" key="4">
    <source>
        <dbReference type="ARBA" id="ARBA00013165"/>
    </source>
</evidence>
<dbReference type="AlphaFoldDB" id="W1YCN8"/>
<dbReference type="PANTHER" id="PTHR42780">
    <property type="entry name" value="SOLEUCYL-TRNA SYNTHETASE"/>
    <property type="match status" value="1"/>
</dbReference>
<evidence type="ECO:0000256" key="9">
    <source>
        <dbReference type="ARBA" id="ARBA00022833"/>
    </source>
</evidence>
<dbReference type="Pfam" id="PF00133">
    <property type="entry name" value="tRNA-synt_1"/>
    <property type="match status" value="1"/>
</dbReference>
<dbReference type="GO" id="GO:0004822">
    <property type="term" value="F:isoleucine-tRNA ligase activity"/>
    <property type="evidence" value="ECO:0007669"/>
    <property type="project" value="UniProtKB-EC"/>
</dbReference>
<dbReference type="PANTHER" id="PTHR42780:SF1">
    <property type="entry name" value="ISOLEUCINE--TRNA LIGASE, CYTOPLASMIC"/>
    <property type="match status" value="1"/>
</dbReference>
<evidence type="ECO:0000313" key="16">
    <source>
        <dbReference type="EMBL" id="ETJ38914.1"/>
    </source>
</evidence>
<evidence type="ECO:0000256" key="1">
    <source>
        <dbReference type="ARBA" id="ARBA00001947"/>
    </source>
</evidence>
<keyword evidence="6 16" id="KW-0436">Ligase</keyword>
<evidence type="ECO:0000256" key="14">
    <source>
        <dbReference type="ARBA" id="ARBA00048359"/>
    </source>
</evidence>
<dbReference type="SUPFAM" id="SSF52374">
    <property type="entry name" value="Nucleotidylyl transferase"/>
    <property type="match status" value="1"/>
</dbReference>
<evidence type="ECO:0000256" key="11">
    <source>
        <dbReference type="ARBA" id="ARBA00022917"/>
    </source>
</evidence>
<organism evidence="16">
    <name type="scientific">human gut metagenome</name>
    <dbReference type="NCBI Taxonomy" id="408170"/>
    <lineage>
        <taxon>unclassified sequences</taxon>
        <taxon>metagenomes</taxon>
        <taxon>organismal metagenomes</taxon>
    </lineage>
</organism>
<evidence type="ECO:0000256" key="6">
    <source>
        <dbReference type="ARBA" id="ARBA00022598"/>
    </source>
</evidence>
<comment type="cofactor">
    <cofactor evidence="1">
        <name>Zn(2+)</name>
        <dbReference type="ChEBI" id="CHEBI:29105"/>
    </cofactor>
</comment>
<evidence type="ECO:0000256" key="12">
    <source>
        <dbReference type="ARBA" id="ARBA00023146"/>
    </source>
</evidence>
<gene>
    <name evidence="16" type="ORF">Q604_UNBC07076G0001</name>
</gene>
<dbReference type="InterPro" id="IPR014729">
    <property type="entry name" value="Rossmann-like_a/b/a_fold"/>
</dbReference>
<dbReference type="EMBL" id="AZMM01007076">
    <property type="protein sequence ID" value="ETJ38914.1"/>
    <property type="molecule type" value="Genomic_DNA"/>
</dbReference>
<reference evidence="16" key="1">
    <citation type="submission" date="2013-12" db="EMBL/GenBank/DDBJ databases">
        <title>A Varibaculum cambriense genome reconstructed from a premature infant gut community with otherwise low bacterial novelty that shifts toward anaerobic metabolism during the third week of life.</title>
        <authorList>
            <person name="Brown C.T."/>
            <person name="Sharon I."/>
            <person name="Thomas B.C."/>
            <person name="Castelle C.J."/>
            <person name="Morowitz M.J."/>
            <person name="Banfield J.F."/>
        </authorList>
    </citation>
    <scope>NUCLEOTIDE SEQUENCE</scope>
</reference>
<evidence type="ECO:0000256" key="10">
    <source>
        <dbReference type="ARBA" id="ARBA00022840"/>
    </source>
</evidence>
<feature type="domain" description="Aminoacyl-tRNA synthetase class Ia" evidence="15">
    <location>
        <begin position="13"/>
        <end position="260"/>
    </location>
</feature>
<dbReference type="GO" id="GO:0046872">
    <property type="term" value="F:metal ion binding"/>
    <property type="evidence" value="ECO:0007669"/>
    <property type="project" value="UniProtKB-KW"/>
</dbReference>
<keyword evidence="12" id="KW-0030">Aminoacyl-tRNA synthetase</keyword>
<dbReference type="EC" id="6.1.1.5" evidence="4"/>
<dbReference type="FunFam" id="3.40.50.620:FF:000063">
    <property type="entry name" value="Isoleucine--tRNA ligase"/>
    <property type="match status" value="1"/>
</dbReference>
<comment type="function">
    <text evidence="13">Catalyzes the attachment of isoleucine to tRNA(Ile). As IleRS can inadvertently accommodate and process structurally similar amino acids such as valine, to avoid such errors it has two additional distinct tRNA(Ile)-dependent editing activities. One activity is designated as 'pretransfer' editing and involves the hydrolysis of activated Val-AMP. The other activity is designated 'posttransfer' editing and involves deacylation of mischarged Val-tRNA(Ile).</text>
</comment>
<evidence type="ECO:0000256" key="3">
    <source>
        <dbReference type="ARBA" id="ARBA00011245"/>
    </source>
</evidence>